<dbReference type="OrthoDB" id="8238457at2"/>
<dbReference type="Proteomes" id="UP000234882">
    <property type="component" value="Chromosome"/>
</dbReference>
<reference evidence="2" key="1">
    <citation type="submission" date="2017-12" db="EMBL/GenBank/DDBJ databases">
        <title>Genomic analysis of Paracoccus sp. CBA4604.</title>
        <authorList>
            <person name="Roh S.W."/>
            <person name="Kim J.Y."/>
            <person name="Kim J.S."/>
        </authorList>
    </citation>
    <scope>NUCLEOTIDE SEQUENCE [LARGE SCALE GENOMIC DNA]</scope>
    <source>
        <strain evidence="2">CBA4604</strain>
    </source>
</reference>
<dbReference type="KEGG" id="paru:CYR75_01650"/>
<proteinExistence type="predicted"/>
<name>A0A2K9MDR6_9RHOB</name>
<dbReference type="InterPro" id="IPR045389">
    <property type="entry name" value="DUF6522"/>
</dbReference>
<dbReference type="EMBL" id="CP025583">
    <property type="protein sequence ID" value="AUM73166.1"/>
    <property type="molecule type" value="Genomic_DNA"/>
</dbReference>
<dbReference type="RefSeq" id="WP_101498550.1">
    <property type="nucleotide sequence ID" value="NZ_CP025583.1"/>
</dbReference>
<keyword evidence="2" id="KW-1185">Reference proteome</keyword>
<accession>A0A2K9MDR6</accession>
<dbReference type="Pfam" id="PF20132">
    <property type="entry name" value="DUF6522"/>
    <property type="match status" value="1"/>
</dbReference>
<evidence type="ECO:0000313" key="1">
    <source>
        <dbReference type="EMBL" id="AUM73166.1"/>
    </source>
</evidence>
<evidence type="ECO:0000313" key="2">
    <source>
        <dbReference type="Proteomes" id="UP000234882"/>
    </source>
</evidence>
<gene>
    <name evidence="1" type="ORF">CYR75_01650</name>
</gene>
<dbReference type="AlphaFoldDB" id="A0A2K9MDR6"/>
<organism evidence="1 2">
    <name type="scientific">Paracoccus jeotgali</name>
    <dbReference type="NCBI Taxonomy" id="2065379"/>
    <lineage>
        <taxon>Bacteria</taxon>
        <taxon>Pseudomonadati</taxon>
        <taxon>Pseudomonadota</taxon>
        <taxon>Alphaproteobacteria</taxon>
        <taxon>Rhodobacterales</taxon>
        <taxon>Paracoccaceae</taxon>
        <taxon>Paracoccus</taxon>
    </lineage>
</organism>
<sequence>MTDQNPPDDPAPLVTRDESGFTVDATLIAQGLDLPLHAIARAMSTGAITTRHERGEGEDEGRFRLNFLYRGRTFRLTVDGEGRIISQARFGAAPE</sequence>
<protein>
    <submittedName>
        <fullName evidence="1">Uncharacterized protein</fullName>
    </submittedName>
</protein>